<dbReference type="EMBL" id="MLQQ01000001">
    <property type="protein sequence ID" value="OIJ15494.1"/>
    <property type="molecule type" value="Genomic_DNA"/>
</dbReference>
<proteinExistence type="predicted"/>
<dbReference type="Proteomes" id="UP000180098">
    <property type="component" value="Unassembled WGS sequence"/>
</dbReference>
<dbReference type="AlphaFoldDB" id="A0A1S2LT39"/>
<feature type="transmembrane region" description="Helical" evidence="1">
    <location>
        <begin position="69"/>
        <end position="89"/>
    </location>
</feature>
<evidence type="ECO:0000313" key="3">
    <source>
        <dbReference type="Proteomes" id="UP000180098"/>
    </source>
</evidence>
<accession>A0A1S2LT39</accession>
<sequence length="95" mass="11460">MKLQKCNVCMHQFGWKKTYKSVFFKGWEMQCSKCETHYVLDLRSKWIFYFTPSLVIIALNNLFSFDFYITLFGTFFSLILISFLFPYVMKFSPDI</sequence>
<evidence type="ECO:0008006" key="4">
    <source>
        <dbReference type="Google" id="ProtNLM"/>
    </source>
</evidence>
<keyword evidence="1" id="KW-0472">Membrane</keyword>
<dbReference type="InterPro" id="IPR026369">
    <property type="entry name" value="CxxC_20_CxxC"/>
</dbReference>
<protein>
    <recommendedName>
        <fullName evidence="4">Cxxc_20_cxxc protein</fullName>
    </recommendedName>
</protein>
<reference evidence="2 3" key="1">
    <citation type="submission" date="2016-10" db="EMBL/GenBank/DDBJ databases">
        <title>Draft genome sequences of four alkaliphilic bacteria belonging to the Anaerobacillus genus.</title>
        <authorList>
            <person name="Bassil N.M."/>
            <person name="Lloyd J.R."/>
        </authorList>
    </citation>
    <scope>NUCLEOTIDE SEQUENCE [LARGE SCALE GENOMIC DNA]</scope>
    <source>
        <strain evidence="2 3">DSM 15340</strain>
    </source>
</reference>
<keyword evidence="1" id="KW-0812">Transmembrane</keyword>
<keyword evidence="1" id="KW-1133">Transmembrane helix</keyword>
<name>A0A1S2LT39_9BACI</name>
<feature type="transmembrane region" description="Helical" evidence="1">
    <location>
        <begin position="46"/>
        <end position="63"/>
    </location>
</feature>
<dbReference type="RefSeq" id="WP_071311419.1">
    <property type="nucleotide sequence ID" value="NZ_MLQQ01000001.1"/>
</dbReference>
<gene>
    <name evidence="2" type="ORF">BKP35_00420</name>
</gene>
<organism evidence="2 3">
    <name type="scientific">Anaerobacillus arseniciselenatis</name>
    <dbReference type="NCBI Taxonomy" id="85682"/>
    <lineage>
        <taxon>Bacteria</taxon>
        <taxon>Bacillati</taxon>
        <taxon>Bacillota</taxon>
        <taxon>Bacilli</taxon>
        <taxon>Bacillales</taxon>
        <taxon>Bacillaceae</taxon>
        <taxon>Anaerobacillus</taxon>
    </lineage>
</organism>
<evidence type="ECO:0000313" key="2">
    <source>
        <dbReference type="EMBL" id="OIJ15494.1"/>
    </source>
</evidence>
<evidence type="ECO:0000256" key="1">
    <source>
        <dbReference type="SAM" id="Phobius"/>
    </source>
</evidence>
<dbReference type="OrthoDB" id="2970506at2"/>
<dbReference type="NCBIfam" id="TIGR04104">
    <property type="entry name" value="cxxc_20_cxxc"/>
    <property type="match status" value="1"/>
</dbReference>
<keyword evidence="3" id="KW-1185">Reference proteome</keyword>
<comment type="caution">
    <text evidence="2">The sequence shown here is derived from an EMBL/GenBank/DDBJ whole genome shotgun (WGS) entry which is preliminary data.</text>
</comment>